<protein>
    <submittedName>
        <fullName evidence="1">Uncharacterized protein</fullName>
    </submittedName>
</protein>
<accession>T1IUV1</accession>
<name>T1IUV1_STRMM</name>
<dbReference type="EMBL" id="AFFK01019626">
    <property type="status" value="NOT_ANNOTATED_CDS"/>
    <property type="molecule type" value="Genomic_DNA"/>
</dbReference>
<keyword evidence="2" id="KW-1185">Reference proteome</keyword>
<evidence type="ECO:0000313" key="2">
    <source>
        <dbReference type="Proteomes" id="UP000014500"/>
    </source>
</evidence>
<dbReference type="HOGENOM" id="CLU_404584_0_0_1"/>
<proteinExistence type="predicted"/>
<reference evidence="1" key="2">
    <citation type="submission" date="2015-02" db="UniProtKB">
        <authorList>
            <consortium name="EnsemblMetazoa"/>
        </authorList>
    </citation>
    <scope>IDENTIFICATION</scope>
</reference>
<reference evidence="2" key="1">
    <citation type="submission" date="2011-05" db="EMBL/GenBank/DDBJ databases">
        <authorList>
            <person name="Richards S.R."/>
            <person name="Qu J."/>
            <person name="Jiang H."/>
            <person name="Jhangiani S.N."/>
            <person name="Agravi P."/>
            <person name="Goodspeed R."/>
            <person name="Gross S."/>
            <person name="Mandapat C."/>
            <person name="Jackson L."/>
            <person name="Mathew T."/>
            <person name="Pu L."/>
            <person name="Thornton R."/>
            <person name="Saada N."/>
            <person name="Wilczek-Boney K.B."/>
            <person name="Lee S."/>
            <person name="Kovar C."/>
            <person name="Wu Y."/>
            <person name="Scherer S.E."/>
            <person name="Worley K.C."/>
            <person name="Muzny D.M."/>
            <person name="Gibbs R."/>
        </authorList>
    </citation>
    <scope>NUCLEOTIDE SEQUENCE</scope>
    <source>
        <strain evidence="2">Brora</strain>
    </source>
</reference>
<dbReference type="Proteomes" id="UP000014500">
    <property type="component" value="Unassembled WGS sequence"/>
</dbReference>
<organism evidence="1 2">
    <name type="scientific">Strigamia maritima</name>
    <name type="common">European centipede</name>
    <name type="synonym">Geophilus maritimus</name>
    <dbReference type="NCBI Taxonomy" id="126957"/>
    <lineage>
        <taxon>Eukaryota</taxon>
        <taxon>Metazoa</taxon>
        <taxon>Ecdysozoa</taxon>
        <taxon>Arthropoda</taxon>
        <taxon>Myriapoda</taxon>
        <taxon>Chilopoda</taxon>
        <taxon>Pleurostigmophora</taxon>
        <taxon>Geophilomorpha</taxon>
        <taxon>Linotaeniidae</taxon>
        <taxon>Strigamia</taxon>
    </lineage>
</organism>
<dbReference type="EnsemblMetazoa" id="SMAR004933-RA">
    <property type="protein sequence ID" value="SMAR004933-PA"/>
    <property type="gene ID" value="SMAR004933"/>
</dbReference>
<evidence type="ECO:0000313" key="1">
    <source>
        <dbReference type="EnsemblMetazoa" id="SMAR004933-PA"/>
    </source>
</evidence>
<sequence length="680" mass="80310">MQYIKQARKIVNKNLEKISAKSKRRFDKNRQEIEFFPGDLVYLKKPNQKVGLSEKLLPQYSGPWEIIMKTAPNNYQITNHTRKKFDIVNVERLKKFNKRVDKIIEDMDPPQVDFSSEVELTDENGEQQTEKLQDIDENERKDEITEKFIDDNDQIALKPLFEPEEIIEENKKILKHSYNLKERIRKSPPDVVESIRKSSSRRRRRKRKTIEIDRNCCIFEHFHFLLMFRSEYVYNMSKISDSDTIEMNTQDLDLDFEINNPTTSKSDRVADNIFAEIDPNFINIIQAPLDLTFADAIRRTHSQEDFYSDEPTTSGLQTHPKYLEPSNLPLYVRPYTDRNKYHSLQGKAKPKKLVESTIVRLDESLVSATSMNFLVNESLNQPLVSPTEVLSALADPPVVFEPKPREFVTDKEKKQYEFRARLWKTVQLKKREMNTKRRLDVPAVAAKQYYADSRRQLKRVYRRQQDIVNERDNLLEAMFGKNYNTKDHMHIYYKWIEEDMKLVKELILHRKQEEKAIELGKRTRPTDYQIDFPVQQYWYKTKLNAKQLKTAEELFELEVRHGPISQTLAISLKTPVEKYSYVFAMPVSTGTLLAQGKRYDAKHSISNRPTKDHKIILIPIALGEHFCLIIIDLRQTPIEFVLYDPANLKFSLDIWNKVHLGLTYMGIDLPNHTRWYPIKI</sequence>
<dbReference type="STRING" id="126957.T1IUV1"/>
<dbReference type="AlphaFoldDB" id="T1IUV1"/>
<dbReference type="eggNOG" id="KOG0017">
    <property type="taxonomic scope" value="Eukaryota"/>
</dbReference>